<protein>
    <submittedName>
        <fullName evidence="2">Uncharacterized protein</fullName>
    </submittedName>
</protein>
<reference evidence="2" key="1">
    <citation type="submission" date="2022-07" db="EMBL/GenBank/DDBJ databases">
        <authorList>
            <person name="Macas J."/>
            <person name="Novak P."/>
            <person name="Neumann P."/>
        </authorList>
    </citation>
    <scope>NUCLEOTIDE SEQUENCE</scope>
</reference>
<dbReference type="EMBL" id="CAMAPF010001064">
    <property type="protein sequence ID" value="CAH9144427.1"/>
    <property type="molecule type" value="Genomic_DNA"/>
</dbReference>
<comment type="caution">
    <text evidence="2">The sequence shown here is derived from an EMBL/GenBank/DDBJ whole genome shotgun (WGS) entry which is preliminary data.</text>
</comment>
<evidence type="ECO:0000313" key="2">
    <source>
        <dbReference type="EMBL" id="CAH9144427.1"/>
    </source>
</evidence>
<evidence type="ECO:0000256" key="1">
    <source>
        <dbReference type="SAM" id="Phobius"/>
    </source>
</evidence>
<evidence type="ECO:0000313" key="3">
    <source>
        <dbReference type="Proteomes" id="UP001152523"/>
    </source>
</evidence>
<keyword evidence="1" id="KW-0472">Membrane</keyword>
<sequence length="115" mass="13341">MGSRGLLWFVQTDWWPIDWALNEEGTMEKIANRYRNMAIGDHEEELIFEEDPLEEEGDSAKREVVPRIRPPPEPPPWVVRDAGVCESFLTSFHIFLSFVFLLSSVLLGLSFWLGF</sequence>
<organism evidence="2 3">
    <name type="scientific">Cuscuta epithymum</name>
    <dbReference type="NCBI Taxonomy" id="186058"/>
    <lineage>
        <taxon>Eukaryota</taxon>
        <taxon>Viridiplantae</taxon>
        <taxon>Streptophyta</taxon>
        <taxon>Embryophyta</taxon>
        <taxon>Tracheophyta</taxon>
        <taxon>Spermatophyta</taxon>
        <taxon>Magnoliopsida</taxon>
        <taxon>eudicotyledons</taxon>
        <taxon>Gunneridae</taxon>
        <taxon>Pentapetalae</taxon>
        <taxon>asterids</taxon>
        <taxon>lamiids</taxon>
        <taxon>Solanales</taxon>
        <taxon>Convolvulaceae</taxon>
        <taxon>Cuscuteae</taxon>
        <taxon>Cuscuta</taxon>
        <taxon>Cuscuta subgen. Cuscuta</taxon>
    </lineage>
</organism>
<dbReference type="AlphaFoldDB" id="A0AAV0GA62"/>
<dbReference type="Proteomes" id="UP001152523">
    <property type="component" value="Unassembled WGS sequence"/>
</dbReference>
<gene>
    <name evidence="2" type="ORF">CEPIT_LOCUS41432</name>
</gene>
<keyword evidence="1" id="KW-1133">Transmembrane helix</keyword>
<accession>A0AAV0GA62</accession>
<keyword evidence="3" id="KW-1185">Reference proteome</keyword>
<feature type="transmembrane region" description="Helical" evidence="1">
    <location>
        <begin position="92"/>
        <end position="113"/>
    </location>
</feature>
<name>A0AAV0GA62_9ASTE</name>
<keyword evidence="1" id="KW-0812">Transmembrane</keyword>
<proteinExistence type="predicted"/>